<dbReference type="InterPro" id="IPR027268">
    <property type="entry name" value="Peptidase_M4/M1_CTD_sf"/>
</dbReference>
<dbReference type="InterPro" id="IPR037144">
    <property type="entry name" value="Peptidase_M1_pepN_C_sf"/>
</dbReference>
<dbReference type="GO" id="GO:0008237">
    <property type="term" value="F:metallopeptidase activity"/>
    <property type="evidence" value="ECO:0007669"/>
    <property type="project" value="UniProtKB-UniRule"/>
</dbReference>
<evidence type="ECO:0000256" key="5">
    <source>
        <dbReference type="ARBA" id="ARBA00012564"/>
    </source>
</evidence>
<evidence type="ECO:0000256" key="11">
    <source>
        <dbReference type="ARBA" id="ARBA00022723"/>
    </source>
</evidence>
<evidence type="ECO:0000313" key="22">
    <source>
        <dbReference type="EMBL" id="PSN09699.1"/>
    </source>
</evidence>
<dbReference type="PANTHER" id="PTHR46322:SF1">
    <property type="entry name" value="PUROMYCIN-SENSITIVE AMINOPEPTIDASE"/>
    <property type="match status" value="1"/>
</dbReference>
<keyword evidence="10" id="KW-0645">Protease</keyword>
<dbReference type="PANTHER" id="PTHR46322">
    <property type="entry name" value="PUROMYCIN-SENSITIVE AMINOPEPTIDASE"/>
    <property type="match status" value="1"/>
</dbReference>
<evidence type="ECO:0000256" key="6">
    <source>
        <dbReference type="ARBA" id="ARBA00015611"/>
    </source>
</evidence>
<dbReference type="OrthoDB" id="100605at2"/>
<evidence type="ECO:0000256" key="10">
    <source>
        <dbReference type="ARBA" id="ARBA00022670"/>
    </source>
</evidence>
<gene>
    <name evidence="22" type="ORF">C7G83_02830</name>
</gene>
<comment type="caution">
    <text evidence="22">The sequence shown here is derived from an EMBL/GenBank/DDBJ whole genome shotgun (WGS) entry which is preliminary data.</text>
</comment>
<dbReference type="Pfam" id="PF11940">
    <property type="entry name" value="DUF3458"/>
    <property type="match status" value="1"/>
</dbReference>
<evidence type="ECO:0000256" key="14">
    <source>
        <dbReference type="ARBA" id="ARBA00023049"/>
    </source>
</evidence>
<dbReference type="EMBL" id="PYEP01000001">
    <property type="protein sequence ID" value="PSN09699.1"/>
    <property type="molecule type" value="Genomic_DNA"/>
</dbReference>
<name>A0A2P8VQ54_9ENTR</name>
<feature type="domain" description="Peptidase M1 membrane alanine aminopeptidase" evidence="18">
    <location>
        <begin position="225"/>
        <end position="439"/>
    </location>
</feature>
<dbReference type="InterPro" id="IPR014782">
    <property type="entry name" value="Peptidase_M1_dom"/>
</dbReference>
<dbReference type="FunFam" id="2.60.40.1840:FF:000001">
    <property type="entry name" value="Aminopeptidase N"/>
    <property type="match status" value="1"/>
</dbReference>
<evidence type="ECO:0000259" key="20">
    <source>
        <dbReference type="Pfam" id="PF17432"/>
    </source>
</evidence>
<dbReference type="STRING" id="1388748.GCA_000463155_01374"/>
<dbReference type="Gene3D" id="2.60.40.1730">
    <property type="entry name" value="tricorn interacting facor f3 domain"/>
    <property type="match status" value="1"/>
</dbReference>
<evidence type="ECO:0000256" key="13">
    <source>
        <dbReference type="ARBA" id="ARBA00022833"/>
    </source>
</evidence>
<dbReference type="InterPro" id="IPR038438">
    <property type="entry name" value="PepN_Ig-like_sf"/>
</dbReference>
<dbReference type="SUPFAM" id="SSF55486">
    <property type="entry name" value="Metalloproteases ('zincins'), catalytic domain"/>
    <property type="match status" value="1"/>
</dbReference>
<comment type="cofactor">
    <cofactor evidence="2">
        <name>Zn(2+)</name>
        <dbReference type="ChEBI" id="CHEBI:29105"/>
    </cofactor>
</comment>
<dbReference type="Proteomes" id="UP000240212">
    <property type="component" value="Unassembled WGS sequence"/>
</dbReference>
<dbReference type="InterPro" id="IPR024601">
    <property type="entry name" value="Peptidase_M1_pepN_C"/>
</dbReference>
<dbReference type="InterPro" id="IPR012779">
    <property type="entry name" value="Peptidase_M1_pepN"/>
</dbReference>
<dbReference type="GO" id="GO:0016285">
    <property type="term" value="F:alanyl aminopeptidase activity"/>
    <property type="evidence" value="ECO:0007669"/>
    <property type="project" value="UniProtKB-EC"/>
</dbReference>
<keyword evidence="14" id="KW-0482">Metalloprotease</keyword>
<dbReference type="FunFam" id="1.10.390.10:FF:000002">
    <property type="entry name" value="Aminopeptidase N"/>
    <property type="match status" value="1"/>
</dbReference>
<evidence type="ECO:0000256" key="1">
    <source>
        <dbReference type="ARBA" id="ARBA00000098"/>
    </source>
</evidence>
<dbReference type="InterPro" id="IPR045357">
    <property type="entry name" value="Aminopeptidase_N-like_N"/>
</dbReference>
<evidence type="ECO:0000256" key="12">
    <source>
        <dbReference type="ARBA" id="ARBA00022801"/>
    </source>
</evidence>
<dbReference type="Gene3D" id="1.25.50.10">
    <property type="entry name" value="Peptidase M1, alanyl aminopeptidase, C-terminal domain"/>
    <property type="match status" value="1"/>
</dbReference>
<keyword evidence="15" id="KW-0472">Membrane</keyword>
<dbReference type="Gene3D" id="1.10.390.10">
    <property type="entry name" value="Neutral Protease Domain 2"/>
    <property type="match status" value="1"/>
</dbReference>
<keyword evidence="8" id="KW-1003">Cell membrane</keyword>
<dbReference type="GO" id="GO:0005886">
    <property type="term" value="C:plasma membrane"/>
    <property type="evidence" value="ECO:0007669"/>
    <property type="project" value="UniProtKB-SubCell"/>
</dbReference>
<evidence type="ECO:0000259" key="21">
    <source>
        <dbReference type="Pfam" id="PF17900"/>
    </source>
</evidence>
<dbReference type="AlphaFoldDB" id="A0A2P8VQ54"/>
<evidence type="ECO:0000256" key="16">
    <source>
        <dbReference type="ARBA" id="ARBA00059739"/>
    </source>
</evidence>
<evidence type="ECO:0000256" key="2">
    <source>
        <dbReference type="ARBA" id="ARBA00001947"/>
    </source>
</evidence>
<dbReference type="Pfam" id="PF17900">
    <property type="entry name" value="Peptidase_M1_N"/>
    <property type="match status" value="1"/>
</dbReference>
<dbReference type="Gene3D" id="3.30.2010.30">
    <property type="match status" value="1"/>
</dbReference>
<dbReference type="SUPFAM" id="SSF63737">
    <property type="entry name" value="Leukotriene A4 hydrolase N-terminal domain"/>
    <property type="match status" value="1"/>
</dbReference>
<comment type="catalytic activity">
    <reaction evidence="1">
        <text>Release of an N-terminal amino acid, Xaa-|-Yaa- from a peptide, amide or arylamide. Xaa is preferably Ala, but may be most amino acids including Pro (slow action). When a terminal hydrophobic residue is followed by a prolyl residue, the two may be released as an intact Xaa-Pro dipeptide.</text>
        <dbReference type="EC" id="3.4.11.2"/>
    </reaction>
</comment>
<dbReference type="NCBIfam" id="TIGR02414">
    <property type="entry name" value="pepN_proteo"/>
    <property type="match status" value="1"/>
</dbReference>
<comment type="function">
    <text evidence="16">Aminopeptidase N is involved in the degradation of intracellular peptides generated by protein breakdown during normal growth as well as in response to nutrient starvation.</text>
</comment>
<keyword evidence="12" id="KW-0378">Hydrolase</keyword>
<feature type="domain" description="Peptidase M1 alanyl aminopeptidase Ig-like fold" evidence="19">
    <location>
        <begin position="444"/>
        <end position="545"/>
    </location>
</feature>
<keyword evidence="9" id="KW-0997">Cell inner membrane</keyword>
<comment type="similarity">
    <text evidence="4">Belongs to the peptidase M1 family.</text>
</comment>
<dbReference type="Pfam" id="PF17432">
    <property type="entry name" value="DUF3458_C"/>
    <property type="match status" value="1"/>
</dbReference>
<proteinExistence type="inferred from homology"/>
<reference evidence="22 23" key="1">
    <citation type="submission" date="2018-03" db="EMBL/GenBank/DDBJ databases">
        <title>Draft genome sequence of the first documented clinical Siccibacter turicensis isolate in Austria.</title>
        <authorList>
            <person name="Lepuschitz S."/>
            <person name="Pekard-Amenitsch S."/>
            <person name="Haunold R."/>
            <person name="Schill S."/>
            <person name="Mach R."/>
            <person name="Allerberger F."/>
            <person name="Ruppitsch W."/>
            <person name="Forsythe S.J."/>
        </authorList>
    </citation>
    <scope>NUCLEOTIDE SEQUENCE [LARGE SCALE GENOMIC DNA]</scope>
    <source>
        <strain evidence="22 23">6100069499-17</strain>
    </source>
</reference>
<dbReference type="FunFam" id="2.60.40.1730:FF:000005">
    <property type="entry name" value="Aminopeptidase N"/>
    <property type="match status" value="1"/>
</dbReference>
<evidence type="ECO:0000256" key="15">
    <source>
        <dbReference type="ARBA" id="ARBA00023136"/>
    </source>
</evidence>
<evidence type="ECO:0000256" key="17">
    <source>
        <dbReference type="NCBIfam" id="TIGR02414"/>
    </source>
</evidence>
<dbReference type="Gene3D" id="2.60.40.1840">
    <property type="match status" value="1"/>
</dbReference>
<evidence type="ECO:0000259" key="18">
    <source>
        <dbReference type="Pfam" id="PF01433"/>
    </source>
</evidence>
<dbReference type="RefSeq" id="WP_106876135.1">
    <property type="nucleotide sequence ID" value="NZ_PYEP01000001.1"/>
</dbReference>
<sequence length="870" mass="98578">MTQQPQAKYRHDYRAPDYQISDIDLTFELDAAATRVTAVSQVTRQGAADAPLRLDGEDLTLVSLAVNDAPWQAYRLEEGALVLENLPERFTLRIVTDISPATNTALEGLYQSGDALCTQCEAEGFRHITWYLDRPDVLARFTTKLIADKTKYPYLLANGNRIAQGELDNGRHWVQWEDPFPKPCYLFALVAGDFDVLRDSFVTRSGREVALELYVDRGNLDRASWAMTSLKNSMKWDEDRFGLEYDLDIYMIVAVDFFNMGAMENKGLNIFNSKFVLARAQTATDKDYLDIERVIGHEYFHNWTGNRVTCRDWFQLSLKEGLTVFRDQEFSSDLGSRAVNRINNVRIMRGMQFAEDASPMAHPIRPDMVIEMNNFYTLTVYEKGSEVIRMLHTLLGEENFQKGMQLYFERHDGSAATCDDFVQAMEDASNVDLSHFRRWYSQSGTPVISVRDDYNPETEQYTLTLSQHTPPTADQTEKLPLHIPFDIELYDNEGKVIPLQKGGHPVHHVLNLTQAEQTFVFDNVYFQPVPSLLRNFSAPVKLEYKWSDQQLTFLMRHARNEFSRWDAAQSLLNTYIRLNVARHQQGLPLSLPLHVADAFRAILLDETVSPALAAEILTLPSANEMAELFQIIDPVAIAAVREALTRTLANELADECLAVYNANKLDEYRVDHADIGKRALRNACLRYLAFGDAQLADKLVSAQYHDADNMTDAMAALSAAVAAQLPCREALLAAYDEQWHQDGLVMDKWFMLQATSPAQDVLTTVRALLNHRSFTFGNPNRVRALIGAFASSNPAAFHAADGSGYQFMVEMLSELNSRNPQVASRLIEPLIRLKRYDEKRQALMRAALEQLKALPNLSGDLYEKISKALA</sequence>
<dbReference type="FunFam" id="1.25.50.10:FF:000001">
    <property type="entry name" value="Aminopeptidase N"/>
    <property type="match status" value="1"/>
</dbReference>
<dbReference type="InterPro" id="IPR001930">
    <property type="entry name" value="Peptidase_M1"/>
</dbReference>
<evidence type="ECO:0000256" key="4">
    <source>
        <dbReference type="ARBA" id="ARBA00010136"/>
    </source>
</evidence>
<evidence type="ECO:0000313" key="23">
    <source>
        <dbReference type="Proteomes" id="UP000240212"/>
    </source>
</evidence>
<evidence type="ECO:0000256" key="7">
    <source>
        <dbReference type="ARBA" id="ARBA00022438"/>
    </source>
</evidence>
<keyword evidence="13" id="KW-0862">Zinc</keyword>
<accession>A0A2P8VQ54</accession>
<dbReference type="EC" id="3.4.11.2" evidence="5 17"/>
<evidence type="ECO:0000256" key="8">
    <source>
        <dbReference type="ARBA" id="ARBA00022475"/>
    </source>
</evidence>
<dbReference type="Pfam" id="PF01433">
    <property type="entry name" value="Peptidase_M1"/>
    <property type="match status" value="1"/>
</dbReference>
<dbReference type="InterPro" id="IPR035414">
    <property type="entry name" value="Peptidase_M1_pepN_Ig-like"/>
</dbReference>
<dbReference type="FunFam" id="3.30.2010.30:FF:000002">
    <property type="entry name" value="Putative aminopeptidase N"/>
    <property type="match status" value="1"/>
</dbReference>
<dbReference type="PRINTS" id="PR00756">
    <property type="entry name" value="ALADIPTASE"/>
</dbReference>
<feature type="domain" description="Aminopeptidase N-like N-terminal" evidence="21">
    <location>
        <begin position="89"/>
        <end position="186"/>
    </location>
</feature>
<comment type="subcellular location">
    <subcellularLocation>
        <location evidence="3">Cell inner membrane</location>
        <topology evidence="3">Peripheral membrane protein</topology>
        <orientation evidence="3">Cytoplasmic side</orientation>
    </subcellularLocation>
</comment>
<evidence type="ECO:0000256" key="9">
    <source>
        <dbReference type="ARBA" id="ARBA00022519"/>
    </source>
</evidence>
<evidence type="ECO:0000259" key="19">
    <source>
        <dbReference type="Pfam" id="PF11940"/>
    </source>
</evidence>
<dbReference type="GO" id="GO:0006508">
    <property type="term" value="P:proteolysis"/>
    <property type="evidence" value="ECO:0007669"/>
    <property type="project" value="UniProtKB-UniRule"/>
</dbReference>
<keyword evidence="23" id="KW-1185">Reference proteome</keyword>
<dbReference type="CDD" id="cd09600">
    <property type="entry name" value="M1_APN"/>
    <property type="match status" value="1"/>
</dbReference>
<keyword evidence="11" id="KW-0479">Metal-binding</keyword>
<keyword evidence="7 22" id="KW-0031">Aminopeptidase</keyword>
<feature type="domain" description="Peptidase M1 alanyl aminopeptidase C-terminal" evidence="20">
    <location>
        <begin position="548"/>
        <end position="870"/>
    </location>
</feature>
<evidence type="ECO:0000256" key="3">
    <source>
        <dbReference type="ARBA" id="ARBA00004515"/>
    </source>
</evidence>
<organism evidence="22 23">
    <name type="scientific">Siccibacter turicensis</name>
    <dbReference type="NCBI Taxonomy" id="357233"/>
    <lineage>
        <taxon>Bacteria</taxon>
        <taxon>Pseudomonadati</taxon>
        <taxon>Pseudomonadota</taxon>
        <taxon>Gammaproteobacteria</taxon>
        <taxon>Enterobacterales</taxon>
        <taxon>Enterobacteriaceae</taxon>
        <taxon>Siccibacter</taxon>
    </lineage>
</organism>
<protein>
    <recommendedName>
        <fullName evidence="6 17">Aminopeptidase N</fullName>
        <ecNumber evidence="5 17">3.4.11.2</ecNumber>
    </recommendedName>
</protein>
<dbReference type="InterPro" id="IPR042097">
    <property type="entry name" value="Aminopeptidase_N-like_N_sf"/>
</dbReference>
<dbReference type="GO" id="GO:0008270">
    <property type="term" value="F:zinc ion binding"/>
    <property type="evidence" value="ECO:0007669"/>
    <property type="project" value="InterPro"/>
</dbReference>